<dbReference type="PRINTS" id="PR00489">
    <property type="entry name" value="FRIZZLED"/>
</dbReference>
<name>A0A1I7S836_BURXY</name>
<dbReference type="EMBL" id="CAJFDI010000001">
    <property type="protein sequence ID" value="CAD5208204.1"/>
    <property type="molecule type" value="Genomic_DNA"/>
</dbReference>
<feature type="domain" description="Frizzled/Smoothened 7TM" evidence="4">
    <location>
        <begin position="1"/>
        <end position="181"/>
    </location>
</feature>
<evidence type="ECO:0000256" key="1">
    <source>
        <dbReference type="ARBA" id="ARBA00022473"/>
    </source>
</evidence>
<feature type="transmembrane region" description="Helical" evidence="3">
    <location>
        <begin position="87"/>
        <end position="114"/>
    </location>
</feature>
<feature type="transmembrane region" description="Helical" evidence="3">
    <location>
        <begin position="145"/>
        <end position="165"/>
    </location>
</feature>
<dbReference type="GO" id="GO:0060070">
    <property type="term" value="P:canonical Wnt signaling pathway"/>
    <property type="evidence" value="ECO:0007669"/>
    <property type="project" value="TreeGrafter"/>
</dbReference>
<keyword evidence="3" id="KW-0812">Transmembrane</keyword>
<dbReference type="InterPro" id="IPR015526">
    <property type="entry name" value="Frizzled/SFRP"/>
</dbReference>
<dbReference type="PANTHER" id="PTHR11309:SF99">
    <property type="entry name" value="FRIZZLED-4"/>
    <property type="match status" value="1"/>
</dbReference>
<evidence type="ECO:0000313" key="6">
    <source>
        <dbReference type="Proteomes" id="UP000095284"/>
    </source>
</evidence>
<dbReference type="Proteomes" id="UP000095284">
    <property type="component" value="Unplaced"/>
</dbReference>
<dbReference type="eggNOG" id="KOG3577">
    <property type="taxonomic scope" value="Eukaryota"/>
</dbReference>
<dbReference type="Gene3D" id="1.20.1070.10">
    <property type="entry name" value="Rhodopsin 7-helix transmembrane proteins"/>
    <property type="match status" value="1"/>
</dbReference>
<dbReference type="SMART" id="SM01330">
    <property type="entry name" value="Frizzled"/>
    <property type="match status" value="1"/>
</dbReference>
<proteinExistence type="predicted"/>
<dbReference type="EMBL" id="CAJFCV020000001">
    <property type="protein sequence ID" value="CAG9080628.1"/>
    <property type="molecule type" value="Genomic_DNA"/>
</dbReference>
<dbReference type="Proteomes" id="UP000582659">
    <property type="component" value="Unassembled WGS sequence"/>
</dbReference>
<dbReference type="AlphaFoldDB" id="A0A1I7S836"/>
<dbReference type="Proteomes" id="UP000659654">
    <property type="component" value="Unassembled WGS sequence"/>
</dbReference>
<evidence type="ECO:0000313" key="5">
    <source>
        <dbReference type="EMBL" id="CAD5208204.1"/>
    </source>
</evidence>
<keyword evidence="2" id="KW-0675">Receptor</keyword>
<keyword evidence="3" id="KW-1133">Transmembrane helix</keyword>
<evidence type="ECO:0000313" key="7">
    <source>
        <dbReference type="Proteomes" id="UP000659654"/>
    </source>
</evidence>
<protein>
    <submittedName>
        <fullName evidence="5">(pine wood nematode) hypothetical protein</fullName>
    </submittedName>
    <submittedName>
        <fullName evidence="8">Frizzled domain-containing protein</fullName>
    </submittedName>
</protein>
<evidence type="ECO:0000313" key="8">
    <source>
        <dbReference type="WBParaSite" id="BXY_0917900.1"/>
    </source>
</evidence>
<dbReference type="Pfam" id="PF01534">
    <property type="entry name" value="Frizzled"/>
    <property type="match status" value="1"/>
</dbReference>
<keyword evidence="1" id="KW-0217">Developmental protein</keyword>
<dbReference type="GO" id="GO:0016020">
    <property type="term" value="C:membrane"/>
    <property type="evidence" value="ECO:0007669"/>
    <property type="project" value="InterPro"/>
</dbReference>
<evidence type="ECO:0000259" key="4">
    <source>
        <dbReference type="SMART" id="SM01330"/>
    </source>
</evidence>
<dbReference type="SMR" id="A0A1I7S836"/>
<dbReference type="PANTHER" id="PTHR11309">
    <property type="entry name" value="FRIZZLED"/>
    <property type="match status" value="1"/>
</dbReference>
<keyword evidence="3" id="KW-0472">Membrane</keyword>
<accession>A0A1I7S836</accession>
<feature type="transmembrane region" description="Helical" evidence="3">
    <location>
        <begin position="46"/>
        <end position="66"/>
    </location>
</feature>
<dbReference type="WBParaSite" id="BXY_0917900.1">
    <property type="protein sequence ID" value="BXY_0917900.1"/>
    <property type="gene ID" value="BXY_0917900"/>
</dbReference>
<evidence type="ECO:0000256" key="2">
    <source>
        <dbReference type="ARBA" id="ARBA00023170"/>
    </source>
</evidence>
<gene>
    <name evidence="5" type="ORF">BXYJ_LOCUS440</name>
</gene>
<dbReference type="OrthoDB" id="5959102at2759"/>
<keyword evidence="7" id="KW-1185">Reference proteome</keyword>
<reference evidence="8" key="1">
    <citation type="submission" date="2016-11" db="UniProtKB">
        <authorList>
            <consortium name="WormBaseParasite"/>
        </authorList>
    </citation>
    <scope>IDENTIFICATION</scope>
</reference>
<dbReference type="GO" id="GO:0017147">
    <property type="term" value="F:Wnt-protein binding"/>
    <property type="evidence" value="ECO:0007669"/>
    <property type="project" value="TreeGrafter"/>
</dbReference>
<sequence>MTHCAGKSGCERQTKSLSHSVVDASELIGICSVGNLNPYTLMSFVLIPRLVLVFFGSCFIIAGFSSMCGERKSFKRRGTDTSKLDTLLFKMGSFSTLYIVPTLILCLCDAYHVFVLTRWYPTTVDCKRNGGASHCPRAEQPHAEVYMLALAMSLASGLATGLWILSSKTLKSWRRVLCCGHLEDDPSLDKPLLIPTQTYVANNQPQQHPLITQVIPNANGVNHYIPLSVMTNGQSSNLGSSRQGYHINEHWKNLNGL</sequence>
<dbReference type="GO" id="GO:0035567">
    <property type="term" value="P:non-canonical Wnt signaling pathway"/>
    <property type="evidence" value="ECO:0007669"/>
    <property type="project" value="TreeGrafter"/>
</dbReference>
<evidence type="ECO:0000256" key="3">
    <source>
        <dbReference type="SAM" id="Phobius"/>
    </source>
</evidence>
<dbReference type="GO" id="GO:0005615">
    <property type="term" value="C:extracellular space"/>
    <property type="evidence" value="ECO:0007669"/>
    <property type="project" value="TreeGrafter"/>
</dbReference>
<dbReference type="InterPro" id="IPR000539">
    <property type="entry name" value="Frizzled/Smoothened_7TM"/>
</dbReference>
<reference evidence="5" key="2">
    <citation type="submission" date="2020-09" db="EMBL/GenBank/DDBJ databases">
        <authorList>
            <person name="Kikuchi T."/>
        </authorList>
    </citation>
    <scope>NUCLEOTIDE SEQUENCE</scope>
    <source>
        <strain evidence="5">Ka4C1</strain>
    </source>
</reference>
<organism evidence="6 8">
    <name type="scientific">Bursaphelenchus xylophilus</name>
    <name type="common">Pinewood nematode worm</name>
    <name type="synonym">Aphelenchoides xylophilus</name>
    <dbReference type="NCBI Taxonomy" id="6326"/>
    <lineage>
        <taxon>Eukaryota</taxon>
        <taxon>Metazoa</taxon>
        <taxon>Ecdysozoa</taxon>
        <taxon>Nematoda</taxon>
        <taxon>Chromadorea</taxon>
        <taxon>Rhabditida</taxon>
        <taxon>Tylenchina</taxon>
        <taxon>Tylenchomorpha</taxon>
        <taxon>Aphelenchoidea</taxon>
        <taxon>Aphelenchoididae</taxon>
        <taxon>Bursaphelenchus</taxon>
    </lineage>
</organism>